<dbReference type="SMART" id="SM00739">
    <property type="entry name" value="KOW"/>
    <property type="match status" value="6"/>
</dbReference>
<feature type="compositionally biased region" description="Gly residues" evidence="6">
    <location>
        <begin position="601"/>
        <end position="610"/>
    </location>
</feature>
<dbReference type="PANTHER" id="PTHR11125:SF7">
    <property type="entry name" value="TRANSCRIPTION ELONGATION FACTOR SPT5"/>
    <property type="match status" value="1"/>
</dbReference>
<dbReference type="STRING" id="2769.R7Q4H1"/>
<feature type="compositionally biased region" description="Polar residues" evidence="6">
    <location>
        <begin position="779"/>
        <end position="803"/>
    </location>
</feature>
<dbReference type="Pfam" id="PF03439">
    <property type="entry name" value="Spt5-NGN"/>
    <property type="match status" value="1"/>
</dbReference>
<dbReference type="PANTHER" id="PTHR11125">
    <property type="entry name" value="SUPPRESSOR OF TY 5"/>
    <property type="match status" value="1"/>
</dbReference>
<feature type="compositionally biased region" description="Polar residues" evidence="6">
    <location>
        <begin position="694"/>
        <end position="716"/>
    </location>
</feature>
<evidence type="ECO:0000259" key="7">
    <source>
        <dbReference type="SMART" id="SM00738"/>
    </source>
</evidence>
<keyword evidence="3 5" id="KW-0804">Transcription</keyword>
<dbReference type="InterPro" id="IPR017071">
    <property type="entry name" value="TF_Spt5_eukaryote"/>
</dbReference>
<dbReference type="Proteomes" id="UP000012073">
    <property type="component" value="Unassembled WGS sequence"/>
</dbReference>
<evidence type="ECO:0000256" key="5">
    <source>
        <dbReference type="PIRNR" id="PIRNR036945"/>
    </source>
</evidence>
<keyword evidence="4 5" id="KW-0539">Nucleus</keyword>
<evidence type="ECO:0000313" key="9">
    <source>
        <dbReference type="EMBL" id="CDF32768.1"/>
    </source>
</evidence>
<dbReference type="KEGG" id="ccp:CHC_T00001634001"/>
<dbReference type="InterPro" id="IPR008991">
    <property type="entry name" value="Translation_prot_SH3-like_sf"/>
</dbReference>
<dbReference type="PIRSF" id="PIRSF036945">
    <property type="entry name" value="Spt5"/>
    <property type="match status" value="1"/>
</dbReference>
<feature type="domain" description="KOW" evidence="8">
    <location>
        <begin position="517"/>
        <end position="544"/>
    </location>
</feature>
<dbReference type="InterPro" id="IPR039385">
    <property type="entry name" value="NGN_Euk"/>
</dbReference>
<dbReference type="Gramene" id="CDF32768">
    <property type="protein sequence ID" value="CDF32768"/>
    <property type="gene ID" value="CHC_T00001634001"/>
</dbReference>
<evidence type="ECO:0000256" key="1">
    <source>
        <dbReference type="ARBA" id="ARBA00004123"/>
    </source>
</evidence>
<feature type="region of interest" description="Disordered" evidence="6">
    <location>
        <begin position="589"/>
        <end position="615"/>
    </location>
</feature>
<dbReference type="Gene3D" id="2.30.30.30">
    <property type="match status" value="3"/>
</dbReference>
<evidence type="ECO:0000259" key="8">
    <source>
        <dbReference type="SMART" id="SM00739"/>
    </source>
</evidence>
<dbReference type="Pfam" id="PF23291">
    <property type="entry name" value="KOW4_SPT5"/>
    <property type="match status" value="1"/>
</dbReference>
<dbReference type="GO" id="GO:0006368">
    <property type="term" value="P:transcription elongation by RNA polymerase II"/>
    <property type="evidence" value="ECO:0007669"/>
    <property type="project" value="TreeGrafter"/>
</dbReference>
<evidence type="ECO:0000256" key="2">
    <source>
        <dbReference type="ARBA" id="ARBA00006956"/>
    </source>
</evidence>
<dbReference type="InterPro" id="IPR006645">
    <property type="entry name" value="NGN-like_dom"/>
</dbReference>
<sequence>MERERALRNEDPGEMERYVRERFGDDNDQYDDEDDTGAPDTSGIDQQSLLPTIKDPRLYIVRCKRPGHERKAILQLLQKSFNLQRKGMALGIFSAVAPEHLKGRIYIEAYSSAQVEYAVSGLDLFSTYEGVKALNLDEMTEVLKAAKRADKQKEGNWVRISRGMYKGDLAQVCGMREGTHEGQLMIRLIPRLDVKGEKDAMEGRDVSEDEEDKEKANGARRKGRPPQHLFDKNELYRLTGSADVFTQRDLETGEVFEVWNEEKYRHGLLYKKVSGKSLITGEQVNPQVEELDQWFAAEAQMRITFKDDPTSMDAEEANRGLGLDINSIAGKNNAKLFKGDSVRVTAGEQRGVSGTIAALNGEVVLIQTTEFPEPLRVSRVDVTKQFKVGDHVKVSSGKKAGYAGAIVRVQGDVLTIFTDSTNEEIRALSTQVADSSDLTTEFGSTRISAQQSRSQYEIFDLVQLLSDAHDKGVVIQVKNEGVQILTTQNQTRVVPVAAIKCKLRDISVRAIDSRGNPIAPNDTIHVVSGSLKDRQGIVKHVAGPAIVFFKARDEVQNCGIMAVPASHCVASTAAARRLTSTLHQRRDDFKMPAPIPRGSLSAGGRGGGGGRSRDPLYRKEVKIKAGPYKGLVGRVMDTAETTVRVMLNAKLKEVSVARTKVRAVNDTTPSRSSFGGLAASGRGLREPNAPSMGSGASLNGRQSYSAQAPANESMYRSRTPRVDRYSAQTPRYGMATPRVGAITPAHNAYGSMTPGRDDFRPGRTPGPDDYLNPYGRPQVPQTPSSDMANPYQQYPSGPRTPSTPAMGVPRTPIGGSFGVMEPRTPANIIEPNTPAYAVLEPRTPAPGMEPATPAPGLEPRTPAPGQEPRTPAPGVEPSTPMVQEPPTPHAPGVVPQTPHVQDEQPAELGYRVLIDAEVLVGSQNGSSGVVIDATFHGELITVRMLNGDATGQTITVPGQEITPVQPRPEMAERKELVKVLDGPSAGRVGRLQNVVQAADDTLEGYIHFNSGETEKLSMSFVAKCHEAT</sequence>
<dbReference type="EMBL" id="HG001579">
    <property type="protein sequence ID" value="CDF32768.1"/>
    <property type="molecule type" value="Genomic_DNA"/>
</dbReference>
<dbReference type="PhylomeDB" id="R7Q4H1"/>
<dbReference type="InterPro" id="IPR014722">
    <property type="entry name" value="Rib_uL2_dom2"/>
</dbReference>
<evidence type="ECO:0000256" key="6">
    <source>
        <dbReference type="SAM" id="MobiDB-lite"/>
    </source>
</evidence>
<feature type="domain" description="KOW" evidence="8">
    <location>
        <begin position="385"/>
        <end position="412"/>
    </location>
</feature>
<evidence type="ECO:0000256" key="4">
    <source>
        <dbReference type="ARBA" id="ARBA00023242"/>
    </source>
</evidence>
<feature type="domain" description="KOW" evidence="8">
    <location>
        <begin position="970"/>
        <end position="997"/>
    </location>
</feature>
<dbReference type="Pfam" id="PF23290">
    <property type="entry name" value="KOW5_SPT5"/>
    <property type="match status" value="1"/>
</dbReference>
<accession>R7Q4H1</accession>
<dbReference type="CDD" id="cd06081">
    <property type="entry name" value="KOW_Spt5_1"/>
    <property type="match status" value="1"/>
</dbReference>
<feature type="region of interest" description="Disordered" evidence="6">
    <location>
        <begin position="838"/>
        <end position="901"/>
    </location>
</feature>
<comment type="similarity">
    <text evidence="2 5">Belongs to the SPT5 family.</text>
</comment>
<feature type="compositionally biased region" description="Acidic residues" evidence="6">
    <location>
        <begin position="26"/>
        <end position="37"/>
    </location>
</feature>
<feature type="domain" description="KOW" evidence="8">
    <location>
        <begin position="335"/>
        <end position="362"/>
    </location>
</feature>
<evidence type="ECO:0000313" key="10">
    <source>
        <dbReference type="Proteomes" id="UP000012073"/>
    </source>
</evidence>
<dbReference type="InterPro" id="IPR005824">
    <property type="entry name" value="KOW"/>
</dbReference>
<evidence type="ECO:0000256" key="3">
    <source>
        <dbReference type="ARBA" id="ARBA00023163"/>
    </source>
</evidence>
<dbReference type="GeneID" id="17320281"/>
<feature type="domain" description="KOW" evidence="8">
    <location>
        <begin position="151"/>
        <end position="178"/>
    </location>
</feature>
<dbReference type="Pfam" id="PF23042">
    <property type="entry name" value="KOW1_SPT5"/>
    <property type="match status" value="1"/>
</dbReference>
<dbReference type="AlphaFoldDB" id="R7Q4H1"/>
<feature type="region of interest" description="Disordered" evidence="6">
    <location>
        <begin position="666"/>
        <end position="727"/>
    </location>
</feature>
<comment type="subcellular location">
    <subcellularLocation>
        <location evidence="1 5">Nucleus</location>
    </subcellularLocation>
</comment>
<dbReference type="OrthoDB" id="28901at2759"/>
<dbReference type="RefSeq" id="XP_005712569.1">
    <property type="nucleotide sequence ID" value="XM_005712512.1"/>
</dbReference>
<dbReference type="InterPro" id="IPR041977">
    <property type="entry name" value="KOW_Spt5_4"/>
</dbReference>
<feature type="region of interest" description="Disordered" evidence="6">
    <location>
        <begin position="198"/>
        <end position="227"/>
    </location>
</feature>
<dbReference type="InterPro" id="IPR036735">
    <property type="entry name" value="NGN_dom_sf"/>
</dbReference>
<dbReference type="InterPro" id="IPR041978">
    <property type="entry name" value="KOW_Spt5_5"/>
</dbReference>
<dbReference type="InterPro" id="IPR041976">
    <property type="entry name" value="KOW_Spt5_3"/>
</dbReference>
<dbReference type="GO" id="GO:0003729">
    <property type="term" value="F:mRNA binding"/>
    <property type="evidence" value="ECO:0007669"/>
    <property type="project" value="TreeGrafter"/>
</dbReference>
<dbReference type="CDD" id="cd06083">
    <property type="entry name" value="KOW_Spt5_3"/>
    <property type="match status" value="1"/>
</dbReference>
<name>R7Q4H1_CHOCR</name>
<dbReference type="GO" id="GO:0032044">
    <property type="term" value="C:DSIF complex"/>
    <property type="evidence" value="ECO:0007669"/>
    <property type="project" value="TreeGrafter"/>
</dbReference>
<feature type="region of interest" description="Disordered" evidence="6">
    <location>
        <begin position="21"/>
        <end position="47"/>
    </location>
</feature>
<dbReference type="Gene3D" id="3.30.70.940">
    <property type="entry name" value="NusG, N-terminal domain"/>
    <property type="match status" value="1"/>
</dbReference>
<feature type="region of interest" description="Disordered" evidence="6">
    <location>
        <begin position="748"/>
        <end position="806"/>
    </location>
</feature>
<gene>
    <name evidence="9" type="ORF">CHC_T00001634001</name>
</gene>
<dbReference type="GO" id="GO:0006357">
    <property type="term" value="P:regulation of transcription by RNA polymerase II"/>
    <property type="evidence" value="ECO:0007669"/>
    <property type="project" value="InterPro"/>
</dbReference>
<dbReference type="GO" id="GO:0032784">
    <property type="term" value="P:regulation of DNA-templated transcription elongation"/>
    <property type="evidence" value="ECO:0007669"/>
    <property type="project" value="InterPro"/>
</dbReference>
<protein>
    <recommendedName>
        <fullName evidence="5">Transcription elongation factor SPT5</fullName>
    </recommendedName>
</protein>
<dbReference type="InterPro" id="IPR039659">
    <property type="entry name" value="SPT5"/>
</dbReference>
<dbReference type="InterPro" id="IPR057936">
    <property type="entry name" value="KOWx_Spt5"/>
</dbReference>
<dbReference type="Pfam" id="PF23037">
    <property type="entry name" value="KOWx_SPT5"/>
    <property type="match status" value="1"/>
</dbReference>
<dbReference type="OMA" id="FLAWDVE"/>
<feature type="domain" description="NusG-like N-terminal" evidence="7">
    <location>
        <begin position="55"/>
        <end position="146"/>
    </location>
</feature>
<proteinExistence type="inferred from homology"/>
<organism evidence="9 10">
    <name type="scientific">Chondrus crispus</name>
    <name type="common">Carrageen Irish moss</name>
    <name type="synonym">Polymorpha crispa</name>
    <dbReference type="NCBI Taxonomy" id="2769"/>
    <lineage>
        <taxon>Eukaryota</taxon>
        <taxon>Rhodophyta</taxon>
        <taxon>Florideophyceae</taxon>
        <taxon>Rhodymeniophycidae</taxon>
        <taxon>Gigartinales</taxon>
        <taxon>Gigartinaceae</taxon>
        <taxon>Chondrus</taxon>
    </lineage>
</organism>
<dbReference type="CDD" id="cd09888">
    <property type="entry name" value="NGN_Euk"/>
    <property type="match status" value="1"/>
</dbReference>
<dbReference type="InterPro" id="IPR041973">
    <property type="entry name" value="KOW_Spt5_1"/>
</dbReference>
<dbReference type="InterPro" id="IPR005100">
    <property type="entry name" value="NGN-domain"/>
</dbReference>
<reference evidence="10" key="1">
    <citation type="journal article" date="2013" name="Proc. Natl. Acad. Sci. U.S.A.">
        <title>Genome structure and metabolic features in the red seaweed Chondrus crispus shed light on evolution of the Archaeplastida.</title>
        <authorList>
            <person name="Collen J."/>
            <person name="Porcel B."/>
            <person name="Carre W."/>
            <person name="Ball S.G."/>
            <person name="Chaparro C."/>
            <person name="Tonon T."/>
            <person name="Barbeyron T."/>
            <person name="Michel G."/>
            <person name="Noel B."/>
            <person name="Valentin K."/>
            <person name="Elias M."/>
            <person name="Artiguenave F."/>
            <person name="Arun A."/>
            <person name="Aury J.M."/>
            <person name="Barbosa-Neto J.F."/>
            <person name="Bothwell J.H."/>
            <person name="Bouget F.Y."/>
            <person name="Brillet L."/>
            <person name="Cabello-Hurtado F."/>
            <person name="Capella-Gutierrez S."/>
            <person name="Charrier B."/>
            <person name="Cladiere L."/>
            <person name="Cock J.M."/>
            <person name="Coelho S.M."/>
            <person name="Colleoni C."/>
            <person name="Czjzek M."/>
            <person name="Da Silva C."/>
            <person name="Delage L."/>
            <person name="Denoeud F."/>
            <person name="Deschamps P."/>
            <person name="Dittami S.M."/>
            <person name="Gabaldon T."/>
            <person name="Gachon C.M."/>
            <person name="Groisillier A."/>
            <person name="Herve C."/>
            <person name="Jabbari K."/>
            <person name="Katinka M."/>
            <person name="Kloareg B."/>
            <person name="Kowalczyk N."/>
            <person name="Labadie K."/>
            <person name="Leblanc C."/>
            <person name="Lopez P.J."/>
            <person name="McLachlan D.H."/>
            <person name="Meslet-Cladiere L."/>
            <person name="Moustafa A."/>
            <person name="Nehr Z."/>
            <person name="Nyvall Collen P."/>
            <person name="Panaud O."/>
            <person name="Partensky F."/>
            <person name="Poulain J."/>
            <person name="Rensing S.A."/>
            <person name="Rousvoal S."/>
            <person name="Samson G."/>
            <person name="Symeonidi A."/>
            <person name="Weissenbach J."/>
            <person name="Zambounis A."/>
            <person name="Wincker P."/>
            <person name="Boyen C."/>
        </authorList>
    </citation>
    <scope>NUCLEOTIDE SEQUENCE [LARGE SCALE GENOMIC DNA]</scope>
    <source>
        <strain evidence="10">cv. Stackhouse</strain>
    </source>
</reference>
<dbReference type="SMART" id="SM00738">
    <property type="entry name" value="NGN"/>
    <property type="match status" value="1"/>
</dbReference>
<dbReference type="SUPFAM" id="SSF50104">
    <property type="entry name" value="Translation proteins SH3-like domain"/>
    <property type="match status" value="1"/>
</dbReference>
<feature type="domain" description="KOW" evidence="8">
    <location>
        <begin position="614"/>
        <end position="641"/>
    </location>
</feature>
<keyword evidence="10" id="KW-1185">Reference proteome</keyword>